<evidence type="ECO:0000256" key="10">
    <source>
        <dbReference type="ARBA" id="ARBA00023002"/>
    </source>
</evidence>
<dbReference type="InterPro" id="IPR012776">
    <property type="entry name" value="Trimethyllysine_dOase"/>
</dbReference>
<comment type="cofactor">
    <cofactor evidence="1">
        <name>Fe(2+)</name>
        <dbReference type="ChEBI" id="CHEBI:29033"/>
    </cofactor>
</comment>
<evidence type="ECO:0000256" key="5">
    <source>
        <dbReference type="ARBA" id="ARBA00012267"/>
    </source>
</evidence>
<dbReference type="InterPro" id="IPR050411">
    <property type="entry name" value="AlphaKG_dependent_hydroxylases"/>
</dbReference>
<dbReference type="GO" id="GO:0005506">
    <property type="term" value="F:iron ion binding"/>
    <property type="evidence" value="ECO:0007669"/>
    <property type="project" value="InterPro"/>
</dbReference>
<dbReference type="SUPFAM" id="SSF51197">
    <property type="entry name" value="Clavaminate synthase-like"/>
    <property type="match status" value="1"/>
</dbReference>
<dbReference type="InterPro" id="IPR003819">
    <property type="entry name" value="TauD/TfdA-like"/>
</dbReference>
<evidence type="ECO:0000313" key="20">
    <source>
        <dbReference type="Proteomes" id="UP000838878"/>
    </source>
</evidence>
<gene>
    <name evidence="19" type="ORF">BINO364_LOCUS3972</name>
</gene>
<comment type="similarity">
    <text evidence="4">Belongs to the gamma-BBH/TMLD family.</text>
</comment>
<feature type="domain" description="TauD/TfdA-like" evidence="17">
    <location>
        <begin position="108"/>
        <end position="353"/>
    </location>
</feature>
<proteinExistence type="inferred from homology"/>
<dbReference type="NCBIfam" id="TIGR02410">
    <property type="entry name" value="carnitine_TMLD"/>
    <property type="match status" value="1"/>
</dbReference>
<keyword evidence="10" id="KW-0560">Oxidoreductase</keyword>
<comment type="function">
    <text evidence="15">Converts trimethyllysine (TML) into hydroxytrimethyllysine (HTML).</text>
</comment>
<dbReference type="Proteomes" id="UP000838878">
    <property type="component" value="Chromosome 12"/>
</dbReference>
<dbReference type="Gene3D" id="3.30.2020.30">
    <property type="match status" value="1"/>
</dbReference>
<dbReference type="Pfam" id="PF06155">
    <property type="entry name" value="GBBH-like_N"/>
    <property type="match status" value="1"/>
</dbReference>
<comment type="cofactor">
    <cofactor evidence="2">
        <name>L-ascorbate</name>
        <dbReference type="ChEBI" id="CHEBI:38290"/>
    </cofactor>
</comment>
<dbReference type="PANTHER" id="PTHR10696:SF51">
    <property type="entry name" value="TRIMETHYLLYSINE DIOXYGENASE, MITOCHONDRIAL"/>
    <property type="match status" value="1"/>
</dbReference>
<feature type="non-terminal residue" evidence="19">
    <location>
        <position position="370"/>
    </location>
</feature>
<evidence type="ECO:0000256" key="12">
    <source>
        <dbReference type="ARBA" id="ARBA00030363"/>
    </source>
</evidence>
<feature type="domain" description="Gamma-butyrobetaine hydroxylase-like N-terminal" evidence="18">
    <location>
        <begin position="9"/>
        <end position="87"/>
    </location>
</feature>
<evidence type="ECO:0000259" key="18">
    <source>
        <dbReference type="Pfam" id="PF06155"/>
    </source>
</evidence>
<evidence type="ECO:0000256" key="3">
    <source>
        <dbReference type="ARBA" id="ARBA00005022"/>
    </source>
</evidence>
<reference evidence="19" key="1">
    <citation type="submission" date="2021-12" db="EMBL/GenBank/DDBJ databases">
        <authorList>
            <person name="Martin H S."/>
        </authorList>
    </citation>
    <scope>NUCLEOTIDE SEQUENCE</scope>
</reference>
<keyword evidence="9" id="KW-0223">Dioxygenase</keyword>
<sequence>MIAIDTVVENSKALKVKFTNGESIGFENVWLRDHCRCSTCYHASTFQRAHHLIDIPDVDISSVENDKSQITITWNDKHKSIYKVDFLLQFNYEKWKESRRLRPLLWCGKEVNNKVTKIQVDTFLNTQEGAKAVFQSLLDYGVALIKNVDASVKATETVCKALGGVQHTMFGGMWEFTTVQDHADTAYTNLPLAVHNDNTYFNEAAGLQILHCLEHSNGAGGDTLLVDGFYGATKLREEHPEEFEFLTNFDVEAEYLENEYHFRYSAPVIRLNKMNDITQIRYNVYDRSTMAFSSAEECRLYYRSLRNLSRYYENPEFQWKFKLKPGIVMVMDNFRVLHGRTGFSGKRVLCGSYVSRSDWLNKARVLHLIQ</sequence>
<evidence type="ECO:0000256" key="4">
    <source>
        <dbReference type="ARBA" id="ARBA00008654"/>
    </source>
</evidence>
<evidence type="ECO:0000256" key="16">
    <source>
        <dbReference type="ARBA" id="ARBA00049334"/>
    </source>
</evidence>
<dbReference type="Gene3D" id="3.60.130.10">
    <property type="entry name" value="Clavaminate synthase-like"/>
    <property type="match status" value="1"/>
</dbReference>
<comment type="catalytic activity">
    <reaction evidence="16">
        <text>N(6),N(6),N(6)-trimethyl-L-lysine + 2-oxoglutarate + O2 = (3S)-3-hydroxy-N(6),N(6),N(6)-trimethyl-L-lysine + succinate + CO2</text>
        <dbReference type="Rhea" id="RHEA:14181"/>
        <dbReference type="ChEBI" id="CHEBI:15379"/>
        <dbReference type="ChEBI" id="CHEBI:16526"/>
        <dbReference type="ChEBI" id="CHEBI:16810"/>
        <dbReference type="ChEBI" id="CHEBI:30031"/>
        <dbReference type="ChEBI" id="CHEBI:58100"/>
        <dbReference type="ChEBI" id="CHEBI:141499"/>
        <dbReference type="EC" id="1.14.11.8"/>
    </reaction>
</comment>
<dbReference type="FunFam" id="3.60.130.10:FF:000001">
    <property type="entry name" value="Trimethyllysine dioxygenase, mitochondrial"/>
    <property type="match status" value="1"/>
</dbReference>
<dbReference type="OrthoDB" id="408743at2759"/>
<evidence type="ECO:0000256" key="1">
    <source>
        <dbReference type="ARBA" id="ARBA00001954"/>
    </source>
</evidence>
<evidence type="ECO:0000256" key="6">
    <source>
        <dbReference type="ARBA" id="ARBA00016835"/>
    </source>
</evidence>
<dbReference type="EC" id="1.14.11.8" evidence="5"/>
<dbReference type="CDD" id="cd00250">
    <property type="entry name" value="CAS_like"/>
    <property type="match status" value="1"/>
</dbReference>
<keyword evidence="11" id="KW-0408">Iron</keyword>
<dbReference type="InterPro" id="IPR010376">
    <property type="entry name" value="GBBH-like_N"/>
</dbReference>
<dbReference type="Pfam" id="PF02668">
    <property type="entry name" value="TauD"/>
    <property type="match status" value="1"/>
</dbReference>
<evidence type="ECO:0000256" key="9">
    <source>
        <dbReference type="ARBA" id="ARBA00022964"/>
    </source>
</evidence>
<protein>
    <recommendedName>
        <fullName evidence="6">Trimethyllysine dioxygenase, mitochondrial</fullName>
        <ecNumber evidence="5">1.14.11.8</ecNumber>
    </recommendedName>
    <alternativeName>
        <fullName evidence="13">Epsilon-trimethyllysine 2-oxoglutarate dioxygenase</fullName>
    </alternativeName>
    <alternativeName>
        <fullName evidence="12">TML hydroxylase</fullName>
    </alternativeName>
    <alternativeName>
        <fullName evidence="14">TML-alpha-ketoglutarate dioxygenase</fullName>
    </alternativeName>
</protein>
<dbReference type="EMBL" id="OV170232">
    <property type="protein sequence ID" value="CAH0717359.1"/>
    <property type="molecule type" value="Genomic_DNA"/>
</dbReference>
<dbReference type="InterPro" id="IPR038492">
    <property type="entry name" value="GBBH-like_N_sf"/>
</dbReference>
<evidence type="ECO:0000313" key="19">
    <source>
        <dbReference type="EMBL" id="CAH0717359.1"/>
    </source>
</evidence>
<evidence type="ECO:0000256" key="2">
    <source>
        <dbReference type="ARBA" id="ARBA00001961"/>
    </source>
</evidence>
<dbReference type="AlphaFoldDB" id="A0A8J9Y4S7"/>
<keyword evidence="8" id="KW-0124">Carnitine biosynthesis</keyword>
<keyword evidence="7" id="KW-0479">Metal-binding</keyword>
<dbReference type="GO" id="GO:0005739">
    <property type="term" value="C:mitochondrion"/>
    <property type="evidence" value="ECO:0007669"/>
    <property type="project" value="TreeGrafter"/>
</dbReference>
<evidence type="ECO:0000256" key="15">
    <source>
        <dbReference type="ARBA" id="ARBA00046008"/>
    </source>
</evidence>
<evidence type="ECO:0000256" key="11">
    <source>
        <dbReference type="ARBA" id="ARBA00023004"/>
    </source>
</evidence>
<comment type="pathway">
    <text evidence="3">Amine and polyamine biosynthesis; carnitine biosynthesis.</text>
</comment>
<dbReference type="GO" id="GO:0050353">
    <property type="term" value="F:trimethyllysine dioxygenase activity"/>
    <property type="evidence" value="ECO:0007669"/>
    <property type="project" value="UniProtKB-EC"/>
</dbReference>
<keyword evidence="20" id="KW-1185">Reference proteome</keyword>
<evidence type="ECO:0000256" key="8">
    <source>
        <dbReference type="ARBA" id="ARBA00022873"/>
    </source>
</evidence>
<evidence type="ECO:0000256" key="7">
    <source>
        <dbReference type="ARBA" id="ARBA00022723"/>
    </source>
</evidence>
<evidence type="ECO:0000259" key="17">
    <source>
        <dbReference type="Pfam" id="PF02668"/>
    </source>
</evidence>
<accession>A0A8J9Y4S7</accession>
<evidence type="ECO:0000256" key="14">
    <source>
        <dbReference type="ARBA" id="ARBA00032283"/>
    </source>
</evidence>
<dbReference type="GO" id="GO:0045329">
    <property type="term" value="P:carnitine biosynthetic process"/>
    <property type="evidence" value="ECO:0007669"/>
    <property type="project" value="UniProtKB-UniPathway"/>
</dbReference>
<dbReference type="InterPro" id="IPR042098">
    <property type="entry name" value="TauD-like_sf"/>
</dbReference>
<dbReference type="PANTHER" id="PTHR10696">
    <property type="entry name" value="GAMMA-BUTYROBETAINE HYDROXYLASE-RELATED"/>
    <property type="match status" value="1"/>
</dbReference>
<name>A0A8J9Y4S7_9NEOP</name>
<organism evidence="19 20">
    <name type="scientific">Brenthis ino</name>
    <name type="common">lesser marbled fritillary</name>
    <dbReference type="NCBI Taxonomy" id="405034"/>
    <lineage>
        <taxon>Eukaryota</taxon>
        <taxon>Metazoa</taxon>
        <taxon>Ecdysozoa</taxon>
        <taxon>Arthropoda</taxon>
        <taxon>Hexapoda</taxon>
        <taxon>Insecta</taxon>
        <taxon>Pterygota</taxon>
        <taxon>Neoptera</taxon>
        <taxon>Endopterygota</taxon>
        <taxon>Lepidoptera</taxon>
        <taxon>Glossata</taxon>
        <taxon>Ditrysia</taxon>
        <taxon>Papilionoidea</taxon>
        <taxon>Nymphalidae</taxon>
        <taxon>Heliconiinae</taxon>
        <taxon>Argynnini</taxon>
        <taxon>Brenthis</taxon>
    </lineage>
</organism>
<dbReference type="FunFam" id="3.30.2020.30:FF:000002">
    <property type="entry name" value="Putative gamma-butyrobetaine dioxygenase"/>
    <property type="match status" value="1"/>
</dbReference>
<evidence type="ECO:0000256" key="13">
    <source>
        <dbReference type="ARBA" id="ARBA00031778"/>
    </source>
</evidence>
<dbReference type="UniPathway" id="UPA00118"/>